<sequence length="90" mass="10486">MRLKDWGWRCNTSANQTIPRLFERNEYLTGFGWRMKRVLDRVNECKKLPHQQSDTDGGNLQLHMLPVNHRAALFFAQSRLSRSLPSVGTT</sequence>
<reference evidence="1" key="1">
    <citation type="submission" date="2019-02" db="EMBL/GenBank/DDBJ databases">
        <authorList>
            <person name="Gruber-Vodicka R. H."/>
            <person name="Seah K. B. B."/>
        </authorList>
    </citation>
    <scope>NUCLEOTIDE SEQUENCE</scope>
    <source>
        <strain evidence="1">BECK_BZ15</strain>
    </source>
</reference>
<protein>
    <submittedName>
        <fullName evidence="1">Uncharacterized protein</fullName>
    </submittedName>
</protein>
<organism evidence="1">
    <name type="scientific">Candidatus Kentrum sp. FW</name>
    <dbReference type="NCBI Taxonomy" id="2126338"/>
    <lineage>
        <taxon>Bacteria</taxon>
        <taxon>Pseudomonadati</taxon>
        <taxon>Pseudomonadota</taxon>
        <taxon>Gammaproteobacteria</taxon>
        <taxon>Candidatus Kentrum</taxon>
    </lineage>
</organism>
<dbReference type="AlphaFoldDB" id="A0A450T1F7"/>
<gene>
    <name evidence="1" type="ORF">BECKFW1821A_GA0114235_110013</name>
</gene>
<dbReference type="EMBL" id="CAADEW010000100">
    <property type="protein sequence ID" value="VFJ60270.1"/>
    <property type="molecule type" value="Genomic_DNA"/>
</dbReference>
<name>A0A450T1F7_9GAMM</name>
<accession>A0A450T1F7</accession>
<proteinExistence type="predicted"/>
<evidence type="ECO:0000313" key="1">
    <source>
        <dbReference type="EMBL" id="VFJ60270.1"/>
    </source>
</evidence>